<proteinExistence type="predicted"/>
<sequence>MYDIRYPADLGNTKSATGLERKTFLAVTVNLLQPCFINILSHPPSLMKDQEGRQIGMVVGSFSLRRSQCSRKLQHLWRERGKVLFMTENKHHLVSDLRR</sequence>
<keyword evidence="2" id="KW-1185">Reference proteome</keyword>
<dbReference type="Proteomes" id="UP001054945">
    <property type="component" value="Unassembled WGS sequence"/>
</dbReference>
<name>A0AAV4X016_CAEEX</name>
<organism evidence="1 2">
    <name type="scientific">Caerostris extrusa</name>
    <name type="common">Bark spider</name>
    <name type="synonym">Caerostris bankana</name>
    <dbReference type="NCBI Taxonomy" id="172846"/>
    <lineage>
        <taxon>Eukaryota</taxon>
        <taxon>Metazoa</taxon>
        <taxon>Ecdysozoa</taxon>
        <taxon>Arthropoda</taxon>
        <taxon>Chelicerata</taxon>
        <taxon>Arachnida</taxon>
        <taxon>Araneae</taxon>
        <taxon>Araneomorphae</taxon>
        <taxon>Entelegynae</taxon>
        <taxon>Araneoidea</taxon>
        <taxon>Araneidae</taxon>
        <taxon>Caerostris</taxon>
    </lineage>
</organism>
<gene>
    <name evidence="1" type="ORF">CEXT_746751</name>
</gene>
<dbReference type="AlphaFoldDB" id="A0AAV4X016"/>
<comment type="caution">
    <text evidence="1">The sequence shown here is derived from an EMBL/GenBank/DDBJ whole genome shotgun (WGS) entry which is preliminary data.</text>
</comment>
<evidence type="ECO:0000313" key="1">
    <source>
        <dbReference type="EMBL" id="GIY87108.1"/>
    </source>
</evidence>
<dbReference type="EMBL" id="BPLR01016888">
    <property type="protein sequence ID" value="GIY87108.1"/>
    <property type="molecule type" value="Genomic_DNA"/>
</dbReference>
<protein>
    <submittedName>
        <fullName evidence="1">Uncharacterized protein</fullName>
    </submittedName>
</protein>
<evidence type="ECO:0000313" key="2">
    <source>
        <dbReference type="Proteomes" id="UP001054945"/>
    </source>
</evidence>
<accession>A0AAV4X016</accession>
<reference evidence="1 2" key="1">
    <citation type="submission" date="2021-06" db="EMBL/GenBank/DDBJ databases">
        <title>Caerostris extrusa draft genome.</title>
        <authorList>
            <person name="Kono N."/>
            <person name="Arakawa K."/>
        </authorList>
    </citation>
    <scope>NUCLEOTIDE SEQUENCE [LARGE SCALE GENOMIC DNA]</scope>
</reference>